<keyword evidence="3" id="KW-1185">Reference proteome</keyword>
<organism evidence="2 3">
    <name type="scientific">Ciona savignyi</name>
    <name type="common">Pacific transparent sea squirt</name>
    <dbReference type="NCBI Taxonomy" id="51511"/>
    <lineage>
        <taxon>Eukaryota</taxon>
        <taxon>Metazoa</taxon>
        <taxon>Chordata</taxon>
        <taxon>Tunicata</taxon>
        <taxon>Ascidiacea</taxon>
        <taxon>Phlebobranchia</taxon>
        <taxon>Cionidae</taxon>
        <taxon>Ciona</taxon>
    </lineage>
</organism>
<dbReference type="HOGENOM" id="CLU_1209453_0_0_1"/>
<proteinExistence type="predicted"/>
<feature type="compositionally biased region" description="Polar residues" evidence="1">
    <location>
        <begin position="153"/>
        <end position="176"/>
    </location>
</feature>
<evidence type="ECO:0000256" key="1">
    <source>
        <dbReference type="SAM" id="MobiDB-lite"/>
    </source>
</evidence>
<reference evidence="2" key="3">
    <citation type="submission" date="2025-09" db="UniProtKB">
        <authorList>
            <consortium name="Ensembl"/>
        </authorList>
    </citation>
    <scope>IDENTIFICATION</scope>
</reference>
<sequence length="229" mass="24353">MAEGKPLTRREYGPGADPQYRKGGYRNNRSGYRGGARGGYGNNHDNRQPNMKNTTYLTPNRNPFDLLDDDEVADDAGNPEKNAETISNSATGDGQRGYQAANGDANDKEQVKMNGNQAGGHDGGSRGKNRNGRGGKNNRGAANNATANGDNSMPNCTSESDFPPLSQNEQDKNGPNNPVKAAETKDNANQKGKQDQSSQGDAKEQRQPRKKTVANGNSAKAENAVNGTA</sequence>
<feature type="compositionally biased region" description="Basic and acidic residues" evidence="1">
    <location>
        <begin position="1"/>
        <end position="12"/>
    </location>
</feature>
<feature type="compositionally biased region" description="Low complexity" evidence="1">
    <location>
        <begin position="21"/>
        <end position="31"/>
    </location>
</feature>
<feature type="compositionally biased region" description="Polar residues" evidence="1">
    <location>
        <begin position="48"/>
        <end position="61"/>
    </location>
</feature>
<name>H2Z4W7_CIOSA</name>
<dbReference type="InParanoid" id="H2Z4W7"/>
<dbReference type="AlphaFoldDB" id="H2Z4W7"/>
<dbReference type="Proteomes" id="UP000007875">
    <property type="component" value="Unassembled WGS sequence"/>
</dbReference>
<reference evidence="2" key="2">
    <citation type="submission" date="2025-08" db="UniProtKB">
        <authorList>
            <consortium name="Ensembl"/>
        </authorList>
    </citation>
    <scope>IDENTIFICATION</scope>
</reference>
<evidence type="ECO:0000313" key="2">
    <source>
        <dbReference type="Ensembl" id="ENSCSAVP00000012629.1"/>
    </source>
</evidence>
<protein>
    <submittedName>
        <fullName evidence="2">Uncharacterized protein</fullName>
    </submittedName>
</protein>
<feature type="compositionally biased region" description="Low complexity" evidence="1">
    <location>
        <begin position="138"/>
        <end position="152"/>
    </location>
</feature>
<evidence type="ECO:0000313" key="3">
    <source>
        <dbReference type="Proteomes" id="UP000007875"/>
    </source>
</evidence>
<feature type="compositionally biased region" description="Polar residues" evidence="1">
    <location>
        <begin position="214"/>
        <end position="229"/>
    </location>
</feature>
<reference evidence="3" key="1">
    <citation type="submission" date="2003-08" db="EMBL/GenBank/DDBJ databases">
        <authorList>
            <person name="Birren B."/>
            <person name="Nusbaum C."/>
            <person name="Abebe A."/>
            <person name="Abouelleil A."/>
            <person name="Adekoya E."/>
            <person name="Ait-zahra M."/>
            <person name="Allen N."/>
            <person name="Allen T."/>
            <person name="An P."/>
            <person name="Anderson M."/>
            <person name="Anderson S."/>
            <person name="Arachchi H."/>
            <person name="Armbruster J."/>
            <person name="Bachantsang P."/>
            <person name="Baldwin J."/>
            <person name="Barry A."/>
            <person name="Bayul T."/>
            <person name="Blitshsteyn B."/>
            <person name="Bloom T."/>
            <person name="Blye J."/>
            <person name="Boguslavskiy L."/>
            <person name="Borowsky M."/>
            <person name="Boukhgalter B."/>
            <person name="Brunache A."/>
            <person name="Butler J."/>
            <person name="Calixte N."/>
            <person name="Calvo S."/>
            <person name="Camarata J."/>
            <person name="Campo K."/>
            <person name="Chang J."/>
            <person name="Cheshatsang Y."/>
            <person name="Citroen M."/>
            <person name="Collymore A."/>
            <person name="Considine T."/>
            <person name="Cook A."/>
            <person name="Cooke P."/>
            <person name="Corum B."/>
            <person name="Cuomo C."/>
            <person name="David R."/>
            <person name="Dawoe T."/>
            <person name="Degray S."/>
            <person name="Dodge S."/>
            <person name="Dooley K."/>
            <person name="Dorje P."/>
            <person name="Dorjee K."/>
            <person name="Dorris L."/>
            <person name="Duffey N."/>
            <person name="Dupes A."/>
            <person name="Elkins T."/>
            <person name="Engels R."/>
            <person name="Erickson J."/>
            <person name="Farina A."/>
            <person name="Faro S."/>
            <person name="Ferreira P."/>
            <person name="Fischer H."/>
            <person name="Fitzgerald M."/>
            <person name="Foley K."/>
            <person name="Gage D."/>
            <person name="Galagan J."/>
            <person name="Gearin G."/>
            <person name="Gnerre S."/>
            <person name="Gnirke A."/>
            <person name="Goyette A."/>
            <person name="Graham J."/>
            <person name="Grandbois E."/>
            <person name="Gyaltsen K."/>
            <person name="Hafez N."/>
            <person name="Hagopian D."/>
            <person name="Hagos B."/>
            <person name="Hall J."/>
            <person name="Hatcher B."/>
            <person name="Heller A."/>
            <person name="Higgins H."/>
            <person name="Honan T."/>
            <person name="Horn A."/>
            <person name="Houde N."/>
            <person name="Hughes L."/>
            <person name="Hulme W."/>
            <person name="Husby E."/>
            <person name="Iliev I."/>
            <person name="Jaffe D."/>
            <person name="Jones C."/>
            <person name="Kamal M."/>
            <person name="Kamat A."/>
            <person name="Kamvysselis M."/>
            <person name="Karlsson E."/>
            <person name="Kells C."/>
            <person name="Kieu A."/>
            <person name="Kisner P."/>
            <person name="Kodira C."/>
            <person name="Kulbokas E."/>
            <person name="Labutti K."/>
            <person name="Lama D."/>
            <person name="Landers T."/>
            <person name="Leger J."/>
            <person name="Levine S."/>
            <person name="Lewis D."/>
            <person name="Lewis T."/>
            <person name="Lindblad-toh K."/>
            <person name="Liu X."/>
            <person name="Lokyitsang T."/>
            <person name="Lokyitsang Y."/>
            <person name="Lucien O."/>
            <person name="Lui A."/>
            <person name="Ma L.J."/>
            <person name="Mabbitt R."/>
            <person name="Macdonald J."/>
            <person name="Maclean C."/>
            <person name="Major J."/>
            <person name="Manning J."/>
            <person name="Marabella R."/>
            <person name="Maru K."/>
            <person name="Matthews C."/>
            <person name="Mauceli E."/>
            <person name="Mccarthy M."/>
            <person name="Mcdonough S."/>
            <person name="Mcghee T."/>
            <person name="Meldrim J."/>
            <person name="Meneus L."/>
            <person name="Mesirov J."/>
            <person name="Mihalev A."/>
            <person name="Mihova T."/>
            <person name="Mikkelsen T."/>
            <person name="Mlenga V."/>
            <person name="Moru K."/>
            <person name="Mozes J."/>
            <person name="Mulrain L."/>
            <person name="Munson G."/>
            <person name="Naylor J."/>
            <person name="Newes C."/>
            <person name="Nguyen C."/>
            <person name="Nguyen N."/>
            <person name="Nguyen T."/>
            <person name="Nicol R."/>
            <person name="Nielsen C."/>
            <person name="Nizzari M."/>
            <person name="Norbu C."/>
            <person name="Norbu N."/>
            <person name="O'donnell P."/>
            <person name="Okoawo O."/>
            <person name="O'leary S."/>
            <person name="Omotosho B."/>
            <person name="O'neill K."/>
            <person name="Osman S."/>
            <person name="Parker S."/>
            <person name="Perrin D."/>
            <person name="Phunkhang P."/>
            <person name="Piqani B."/>
            <person name="Purcell S."/>
            <person name="Rachupka T."/>
            <person name="Ramasamy U."/>
            <person name="Rameau R."/>
            <person name="Ray V."/>
            <person name="Raymond C."/>
            <person name="Retta R."/>
            <person name="Richardson S."/>
            <person name="Rise C."/>
            <person name="Rodriguez J."/>
            <person name="Rogers J."/>
            <person name="Rogov P."/>
            <person name="Rutman M."/>
            <person name="Schupbach R."/>
            <person name="Seaman C."/>
            <person name="Settipalli S."/>
            <person name="Sharpe T."/>
            <person name="Sheridan J."/>
            <person name="Sherpa N."/>
            <person name="Shi J."/>
            <person name="Smirnov S."/>
            <person name="Smith C."/>
            <person name="Sougnez C."/>
            <person name="Spencer B."/>
            <person name="Stalker J."/>
            <person name="Stange-thomann N."/>
            <person name="Stavropoulos S."/>
            <person name="Stetson K."/>
            <person name="Stone C."/>
            <person name="Stone S."/>
            <person name="Stubbs M."/>
            <person name="Talamas J."/>
            <person name="Tchuinga P."/>
            <person name="Tenzing P."/>
            <person name="Tesfaye S."/>
            <person name="Theodore J."/>
            <person name="Thoulutsang Y."/>
            <person name="Topham K."/>
            <person name="Towey S."/>
            <person name="Tsamla T."/>
            <person name="Tsomo N."/>
            <person name="Vallee D."/>
            <person name="Vassiliev H."/>
            <person name="Venkataraman V."/>
            <person name="Vinson J."/>
            <person name="Vo A."/>
            <person name="Wade C."/>
            <person name="Wang S."/>
            <person name="Wangchuk T."/>
            <person name="Wangdi T."/>
            <person name="Whittaker C."/>
            <person name="Wilkinson J."/>
            <person name="Wu Y."/>
            <person name="Wyman D."/>
            <person name="Yadav S."/>
            <person name="Yang S."/>
            <person name="Yang X."/>
            <person name="Yeager S."/>
            <person name="Yee E."/>
            <person name="Young G."/>
            <person name="Zainoun J."/>
            <person name="Zembeck L."/>
            <person name="Zimmer A."/>
            <person name="Zody M."/>
            <person name="Lander E."/>
        </authorList>
    </citation>
    <scope>NUCLEOTIDE SEQUENCE [LARGE SCALE GENOMIC DNA]</scope>
</reference>
<dbReference type="Ensembl" id="ENSCSAVT00000012774.1">
    <property type="protein sequence ID" value="ENSCSAVP00000012629.1"/>
    <property type="gene ID" value="ENSCSAVG00000007413.1"/>
</dbReference>
<feature type="compositionally biased region" description="Basic and acidic residues" evidence="1">
    <location>
        <begin position="182"/>
        <end position="194"/>
    </location>
</feature>
<accession>H2Z4W7</accession>
<feature type="region of interest" description="Disordered" evidence="1">
    <location>
        <begin position="1"/>
        <end position="229"/>
    </location>
</feature>
<feature type="compositionally biased region" description="Gly residues" evidence="1">
    <location>
        <begin position="32"/>
        <end position="41"/>
    </location>
</feature>